<sequence>MKFLPSTTSIPASLYRVWARQTVCRRDILVRYMSSGAEAHTLSTQPRKRVKNNTQEPEDKVTFETVGVRPPIVAALLAAFPNVKYPTTMQRKLIPAVVGTQDVLLQDFTGTGKSFGLLLGLLSKPRELKFDPKKGKGHAKKGITTLLIVPHRDLAYQFLHWIHHMVTFAGEPTPYALASIAQVLARGAPPSNLENSSPLILQSIVRPSPSGVATLLEHPPHILIGTPNALLDVLHQAPEALQLSTLSTVVVDEVDSLVQWTPGHMTEHNRAKIKRNLEKHPAPLKSLLDVIFPSHQETQIKAGRQRLLEQGLAPKHRPQLIMLSATMRNRLRTAFFGAFGWFKRGNVLKLTRSGSKTHGAHGANRTTTHHVLVVAKDGEVKNIAGASEIAVANDTVSDPSESSAQPVDGHDNGDEDFFLEDHDDSIPESDANKMLLNSPPAFDPGMLDAVAAAFALDVPSIALLVLPATASVRRAISDLRQIGVNAHGLDLMESERGRAHLLSRSVEVIDENPTLLVSTLATTRGIDLPALTHVFLLGIPEERGGDAYLHIAGRVSRFGRSGRVITVVTEREEETIKGKLRVRDDPKKMSVLLKKINITPTKYEHFD</sequence>
<name>A0ACB8BTB3_9AGAM</name>
<dbReference type="EMBL" id="MU266352">
    <property type="protein sequence ID" value="KAH7928518.1"/>
    <property type="molecule type" value="Genomic_DNA"/>
</dbReference>
<protein>
    <submittedName>
        <fullName evidence="1">P-loop containing nucleoside triphosphate hydrolase protein</fullName>
    </submittedName>
</protein>
<comment type="caution">
    <text evidence="1">The sequence shown here is derived from an EMBL/GenBank/DDBJ whole genome shotgun (WGS) entry which is preliminary data.</text>
</comment>
<keyword evidence="2" id="KW-1185">Reference proteome</keyword>
<proteinExistence type="predicted"/>
<reference evidence="1" key="1">
    <citation type="journal article" date="2021" name="New Phytol.">
        <title>Evolutionary innovations through gain and loss of genes in the ectomycorrhizal Boletales.</title>
        <authorList>
            <person name="Wu G."/>
            <person name="Miyauchi S."/>
            <person name="Morin E."/>
            <person name="Kuo A."/>
            <person name="Drula E."/>
            <person name="Varga T."/>
            <person name="Kohler A."/>
            <person name="Feng B."/>
            <person name="Cao Y."/>
            <person name="Lipzen A."/>
            <person name="Daum C."/>
            <person name="Hundley H."/>
            <person name="Pangilinan J."/>
            <person name="Johnson J."/>
            <person name="Barry K."/>
            <person name="LaButti K."/>
            <person name="Ng V."/>
            <person name="Ahrendt S."/>
            <person name="Min B."/>
            <person name="Choi I.G."/>
            <person name="Park H."/>
            <person name="Plett J.M."/>
            <person name="Magnuson J."/>
            <person name="Spatafora J.W."/>
            <person name="Nagy L.G."/>
            <person name="Henrissat B."/>
            <person name="Grigoriev I.V."/>
            <person name="Yang Z.L."/>
            <person name="Xu J."/>
            <person name="Martin F.M."/>
        </authorList>
    </citation>
    <scope>NUCLEOTIDE SEQUENCE</scope>
    <source>
        <strain evidence="1">KUC20120723A-06</strain>
    </source>
</reference>
<organism evidence="1 2">
    <name type="scientific">Leucogyrophana mollusca</name>
    <dbReference type="NCBI Taxonomy" id="85980"/>
    <lineage>
        <taxon>Eukaryota</taxon>
        <taxon>Fungi</taxon>
        <taxon>Dikarya</taxon>
        <taxon>Basidiomycota</taxon>
        <taxon>Agaricomycotina</taxon>
        <taxon>Agaricomycetes</taxon>
        <taxon>Agaricomycetidae</taxon>
        <taxon>Boletales</taxon>
        <taxon>Boletales incertae sedis</taxon>
        <taxon>Leucogyrophana</taxon>
    </lineage>
</organism>
<evidence type="ECO:0000313" key="1">
    <source>
        <dbReference type="EMBL" id="KAH7928518.1"/>
    </source>
</evidence>
<gene>
    <name evidence="1" type="ORF">BV22DRAFT_1004703</name>
</gene>
<dbReference type="Proteomes" id="UP000790709">
    <property type="component" value="Unassembled WGS sequence"/>
</dbReference>
<accession>A0ACB8BTB3</accession>
<keyword evidence="1" id="KW-0378">Hydrolase</keyword>
<evidence type="ECO:0000313" key="2">
    <source>
        <dbReference type="Proteomes" id="UP000790709"/>
    </source>
</evidence>